<name>A0A6M3XP33_9ZZZZ</name>
<reference evidence="1" key="1">
    <citation type="submission" date="2020-03" db="EMBL/GenBank/DDBJ databases">
        <title>The deep terrestrial virosphere.</title>
        <authorList>
            <person name="Holmfeldt K."/>
            <person name="Nilsson E."/>
            <person name="Simone D."/>
            <person name="Lopez-Fernandez M."/>
            <person name="Wu X."/>
            <person name="de Brujin I."/>
            <person name="Lundin D."/>
            <person name="Andersson A."/>
            <person name="Bertilsson S."/>
            <person name="Dopson M."/>
        </authorList>
    </citation>
    <scope>NUCLEOTIDE SEQUENCE</scope>
    <source>
        <strain evidence="1">TM448B01667</strain>
    </source>
</reference>
<accession>A0A6M3XP33</accession>
<sequence length="89" mass="10543">MEVNKMCEQCKDTGWYGNNGPGIKGNREYIPCECRSIWREAMDNATRDLLWLIYVIRASRYLDYVRSITCSEYQKEIVHMEKNDEIINA</sequence>
<protein>
    <submittedName>
        <fullName evidence="1">Uncharacterized protein</fullName>
    </submittedName>
</protein>
<dbReference type="AlphaFoldDB" id="A0A6M3XP33"/>
<evidence type="ECO:0000313" key="1">
    <source>
        <dbReference type="EMBL" id="QJH99754.1"/>
    </source>
</evidence>
<dbReference type="EMBL" id="MT144807">
    <property type="protein sequence ID" value="QJH99754.1"/>
    <property type="molecule type" value="Genomic_DNA"/>
</dbReference>
<gene>
    <name evidence="1" type="ORF">TM448B01667_0003</name>
</gene>
<organism evidence="1">
    <name type="scientific">viral metagenome</name>
    <dbReference type="NCBI Taxonomy" id="1070528"/>
    <lineage>
        <taxon>unclassified sequences</taxon>
        <taxon>metagenomes</taxon>
        <taxon>organismal metagenomes</taxon>
    </lineage>
</organism>
<proteinExistence type="predicted"/>